<dbReference type="Proteomes" id="UP001620597">
    <property type="component" value="Unassembled WGS sequence"/>
</dbReference>
<evidence type="ECO:0000259" key="1">
    <source>
        <dbReference type="Pfam" id="PF13387"/>
    </source>
</evidence>
<sequence length="681" mass="76163">MSFYPGYKTGICLSGWMRRLTGTMTLITVALITVAASSVTVSAAATATATATAATPIANDNPAFWSESRVTQLEALASKPQWHHLLHYRYHPFSFRWMAQNDSPEFYLAHPEGHLQGDAGLRAELQAAVAAFLQRDMAPDTSAQCRFPARYHWLRLQLPEYDWQDQACPEFERWRETLGAYSLTLVFPASHINSPSSMYGHTLVRMDRQDPDSSKLLAYSVNFAANANPDDNELVFSYKGLTGGYPGVVSVMPYHVKTREYQHMEYRNVWEYPLALTPAEVDQFVRHIWELKDTEFDYFFFDENCSYRVLAMIDAATERSDLADGFLFTAIPVETIRALDSAQLIAGHVFRPSAAAELDNMEYQSSPDMIALARQLVEGQRSPEQLPEQLDDQHKAQVLELAFQYARYLSVRKKQATPTLRRQTLALLQARSQLTLASGSAFPQPVQAPVRDDLGHGSGRIGVSIGAVGGERFADLSLRPAYHDVMDRPTGFVAGSEIQMMHLTLRDQAQDGLRVQQLSAVKVLSLASRGELLRPLSWGVDAGYDRLPGLAGRPGAGHGYLETVFGYTWGLGQSPLSPNGMGRVYTLLETRLLAGQQLGDAGWSLSAGPQAGWLYQGEHWQWQLSGRWHPAIAGESLDLLEWQGQLGWSVMESGQIRLLAQTTRFEQTWVEQWSLGLNWYF</sequence>
<evidence type="ECO:0000259" key="3">
    <source>
        <dbReference type="Pfam" id="PF25225"/>
    </source>
</evidence>
<dbReference type="EMBL" id="JBBKTX010000002">
    <property type="protein sequence ID" value="MFK4751261.1"/>
    <property type="molecule type" value="Genomic_DNA"/>
</dbReference>
<accession>A0ABW8NE80</accession>
<dbReference type="InterPro" id="IPR025178">
    <property type="entry name" value="Lnb_N"/>
</dbReference>
<name>A0ABW8NE80_9GAMM</name>
<proteinExistence type="predicted"/>
<evidence type="ECO:0000313" key="4">
    <source>
        <dbReference type="EMBL" id="MFK4751261.1"/>
    </source>
</evidence>
<feature type="domain" description="Lnb N-terminal periplasmic" evidence="1">
    <location>
        <begin position="170"/>
        <end position="341"/>
    </location>
</feature>
<gene>
    <name evidence="4" type="ORF">WG929_02460</name>
</gene>
<dbReference type="Pfam" id="PF25222">
    <property type="entry name" value="DUF7840"/>
    <property type="match status" value="1"/>
</dbReference>
<dbReference type="InterPro" id="IPR057162">
    <property type="entry name" value="DUF7840"/>
</dbReference>
<dbReference type="RefSeq" id="WP_416204755.1">
    <property type="nucleotide sequence ID" value="NZ_JBBKTX010000002.1"/>
</dbReference>
<dbReference type="InterPro" id="IPR057165">
    <property type="entry name" value="DUF7843"/>
</dbReference>
<comment type="caution">
    <text evidence="4">The sequence shown here is derived from an EMBL/GenBank/DDBJ whole genome shotgun (WGS) entry which is preliminary data.</text>
</comment>
<feature type="domain" description="DUF7840" evidence="2">
    <location>
        <begin position="449"/>
        <end position="680"/>
    </location>
</feature>
<evidence type="ECO:0000313" key="5">
    <source>
        <dbReference type="Proteomes" id="UP001620597"/>
    </source>
</evidence>
<evidence type="ECO:0000259" key="2">
    <source>
        <dbReference type="Pfam" id="PF25222"/>
    </source>
</evidence>
<reference evidence="4 5" key="1">
    <citation type="submission" date="2024-03" db="EMBL/GenBank/DDBJ databases">
        <title>High-quality draft genome sequence of Oceanobacter sp. wDCs-4.</title>
        <authorList>
            <person name="Dong C."/>
        </authorList>
    </citation>
    <scope>NUCLEOTIDE SEQUENCE [LARGE SCALE GENOMIC DNA]</scope>
    <source>
        <strain evidence="5">wDCs-4</strain>
    </source>
</reference>
<dbReference type="Pfam" id="PF25225">
    <property type="entry name" value="DUF7843"/>
    <property type="match status" value="1"/>
</dbReference>
<dbReference type="Pfam" id="PF13387">
    <property type="entry name" value="Lnb_N"/>
    <property type="match status" value="1"/>
</dbReference>
<keyword evidence="5" id="KW-1185">Reference proteome</keyword>
<feature type="domain" description="DUF7843" evidence="3">
    <location>
        <begin position="75"/>
        <end position="155"/>
    </location>
</feature>
<organism evidence="4 5">
    <name type="scientific">Oceanobacter antarcticus</name>
    <dbReference type="NCBI Taxonomy" id="3133425"/>
    <lineage>
        <taxon>Bacteria</taxon>
        <taxon>Pseudomonadati</taxon>
        <taxon>Pseudomonadota</taxon>
        <taxon>Gammaproteobacteria</taxon>
        <taxon>Oceanospirillales</taxon>
        <taxon>Oceanospirillaceae</taxon>
        <taxon>Oceanobacter</taxon>
    </lineage>
</organism>
<protein>
    <submittedName>
        <fullName evidence="4">DUF4105 domain-containing protein</fullName>
    </submittedName>
</protein>